<dbReference type="Pfam" id="PF18018">
    <property type="entry name" value="DNA_pol_D_N"/>
    <property type="match status" value="1"/>
</dbReference>
<comment type="subcellular location">
    <subcellularLocation>
        <location evidence="1">Nucleus</location>
    </subcellularLocation>
</comment>
<comment type="catalytic activity">
    <reaction evidence="9">
        <text>DNA(n) + a 2'-deoxyribonucleoside 5'-triphosphate = DNA(n+1) + diphosphate</text>
        <dbReference type="Rhea" id="RHEA:22508"/>
        <dbReference type="Rhea" id="RHEA-COMP:17339"/>
        <dbReference type="Rhea" id="RHEA-COMP:17340"/>
        <dbReference type="ChEBI" id="CHEBI:33019"/>
        <dbReference type="ChEBI" id="CHEBI:61560"/>
        <dbReference type="ChEBI" id="CHEBI:173112"/>
        <dbReference type="EC" id="2.7.7.7"/>
    </reaction>
</comment>
<sequence>MYFLRLSALKPILTEIAESEWSNYFLGSSRARSVPRVLDVRQGEVCWVIGTIYLDMPLKPNVLDDLAKDHSLAAPPTRERFCEPGVDRVMLEDESGRLILTGIGLENEDLVTGVVMAVLGLENSEGEFQVLDIRSPDLAPMRKVEAESEEKGRVAVTSGLGIYGDLQEKLGLHLLSEWLLGEAGGEEDQAEAATISRLIIAGNSLGTSQNPIAEMLTDDAKTQRAKKYGYDAKAYNPVPITHLDSFLSTLLPSIPITLLPGPTDPANVSYPQQPLHSALFRTAKTYDTTTLTRATNPWSGTIGTHTFLVTSGQNLDDIFRYLDTDTTQRRLDMCEKMLRWRIVAPTAPDTLWSYPMRETDPFVMTETPRWFIVGNQKEFAVRTVESADGSVRCTVVLVPPFEETGVVLVVDLGSGELGLMRFAAEVEGV</sequence>
<accession>A0A4V6RHG7</accession>
<dbReference type="EC" id="2.7.7.7" evidence="3"/>
<dbReference type="PANTHER" id="PTHR10416:SF0">
    <property type="entry name" value="DNA POLYMERASE DELTA SUBUNIT 2"/>
    <property type="match status" value="1"/>
</dbReference>
<dbReference type="PANTHER" id="PTHR10416">
    <property type="entry name" value="DNA POLYMERASE DELTA SUBUNIT 2"/>
    <property type="match status" value="1"/>
</dbReference>
<dbReference type="GO" id="GO:0006281">
    <property type="term" value="P:DNA repair"/>
    <property type="evidence" value="ECO:0007669"/>
    <property type="project" value="UniProtKB-ARBA"/>
</dbReference>
<comment type="similarity">
    <text evidence="2">Belongs to the DNA polymerase delta/II small subunit family.</text>
</comment>
<dbReference type="Gene3D" id="2.40.50.430">
    <property type="match status" value="1"/>
</dbReference>
<dbReference type="InParanoid" id="A0A4V6RHG7"/>
<keyword evidence="13" id="KW-1185">Reference proteome</keyword>
<evidence type="ECO:0000313" key="12">
    <source>
        <dbReference type="EMBL" id="TGZ82835.1"/>
    </source>
</evidence>
<dbReference type="InterPro" id="IPR024826">
    <property type="entry name" value="DNA_pol_delta/II_ssu"/>
</dbReference>
<evidence type="ECO:0000256" key="1">
    <source>
        <dbReference type="ARBA" id="ARBA00004123"/>
    </source>
</evidence>
<evidence type="ECO:0000256" key="6">
    <source>
        <dbReference type="ARBA" id="ARBA00022705"/>
    </source>
</evidence>
<gene>
    <name evidence="12" type="ORF">EX30DRAFT_304161</name>
</gene>
<organism evidence="12 13">
    <name type="scientific">Ascodesmis nigricans</name>
    <dbReference type="NCBI Taxonomy" id="341454"/>
    <lineage>
        <taxon>Eukaryota</taxon>
        <taxon>Fungi</taxon>
        <taxon>Dikarya</taxon>
        <taxon>Ascomycota</taxon>
        <taxon>Pezizomycotina</taxon>
        <taxon>Pezizomycetes</taxon>
        <taxon>Pezizales</taxon>
        <taxon>Ascodesmidaceae</taxon>
        <taxon>Ascodesmis</taxon>
    </lineage>
</organism>
<evidence type="ECO:0000256" key="4">
    <source>
        <dbReference type="ARBA" id="ARBA00022679"/>
    </source>
</evidence>
<evidence type="ECO:0000259" key="11">
    <source>
        <dbReference type="Pfam" id="PF18018"/>
    </source>
</evidence>
<evidence type="ECO:0000256" key="3">
    <source>
        <dbReference type="ARBA" id="ARBA00012417"/>
    </source>
</evidence>
<reference evidence="12 13" key="1">
    <citation type="submission" date="2019-04" db="EMBL/GenBank/DDBJ databases">
        <title>Comparative genomics and transcriptomics to analyze fruiting body development in filamentous ascomycetes.</title>
        <authorList>
            <consortium name="DOE Joint Genome Institute"/>
            <person name="Lutkenhaus R."/>
            <person name="Traeger S."/>
            <person name="Breuer J."/>
            <person name="Kuo A."/>
            <person name="Lipzen A."/>
            <person name="Pangilinan J."/>
            <person name="Dilworth D."/>
            <person name="Sandor L."/>
            <person name="Poggeler S."/>
            <person name="Barry K."/>
            <person name="Grigoriev I.V."/>
            <person name="Nowrousian M."/>
        </authorList>
    </citation>
    <scope>NUCLEOTIDE SEQUENCE [LARGE SCALE GENOMIC DNA]</scope>
    <source>
        <strain evidence="12 13">CBS 389.68</strain>
    </source>
</reference>
<feature type="domain" description="DNA polymerase alpha/delta/epsilon subunit B" evidence="10">
    <location>
        <begin position="154"/>
        <end position="380"/>
    </location>
</feature>
<dbReference type="Gene3D" id="3.60.21.50">
    <property type="match status" value="1"/>
</dbReference>
<keyword evidence="6" id="KW-0235">DNA replication</keyword>
<evidence type="ECO:0000256" key="9">
    <source>
        <dbReference type="ARBA" id="ARBA00049244"/>
    </source>
</evidence>
<dbReference type="InterPro" id="IPR040663">
    <property type="entry name" value="DNA_pol_D_N"/>
</dbReference>
<dbReference type="FunCoup" id="A0A4V6RHG7">
    <property type="interactions" value="865"/>
</dbReference>
<evidence type="ECO:0000256" key="2">
    <source>
        <dbReference type="ARBA" id="ARBA00006035"/>
    </source>
</evidence>
<name>A0A4V6RHG7_9PEZI</name>
<dbReference type="EMBL" id="ML220114">
    <property type="protein sequence ID" value="TGZ82835.1"/>
    <property type="molecule type" value="Genomic_DNA"/>
</dbReference>
<dbReference type="GO" id="GO:0003677">
    <property type="term" value="F:DNA binding"/>
    <property type="evidence" value="ECO:0007669"/>
    <property type="project" value="InterPro"/>
</dbReference>
<dbReference type="FunFam" id="2.40.50.430:FF:000002">
    <property type="entry name" value="DNA polymerase delta subunit"/>
    <property type="match status" value="1"/>
</dbReference>
<dbReference type="InterPro" id="IPR007185">
    <property type="entry name" value="DNA_pol_a/d/e_bsu"/>
</dbReference>
<dbReference type="GO" id="GO:0003887">
    <property type="term" value="F:DNA-directed DNA polymerase activity"/>
    <property type="evidence" value="ECO:0007669"/>
    <property type="project" value="UniProtKB-KW"/>
</dbReference>
<evidence type="ECO:0000313" key="13">
    <source>
        <dbReference type="Proteomes" id="UP000298138"/>
    </source>
</evidence>
<feature type="domain" description="DNA polymerase delta subunit OB-fold" evidence="11">
    <location>
        <begin position="1"/>
        <end position="133"/>
    </location>
</feature>
<evidence type="ECO:0000256" key="7">
    <source>
        <dbReference type="ARBA" id="ARBA00022932"/>
    </source>
</evidence>
<dbReference type="OrthoDB" id="3763at2759"/>
<dbReference type="STRING" id="341454.A0A4V6RHG7"/>
<dbReference type="AlphaFoldDB" id="A0A4V6RHG7"/>
<dbReference type="Pfam" id="PF04042">
    <property type="entry name" value="DNA_pol_E_B"/>
    <property type="match status" value="1"/>
</dbReference>
<keyword evidence="4" id="KW-0808">Transferase</keyword>
<dbReference type="GO" id="GO:0006273">
    <property type="term" value="P:lagging strand elongation"/>
    <property type="evidence" value="ECO:0007669"/>
    <property type="project" value="UniProtKB-ARBA"/>
</dbReference>
<protein>
    <recommendedName>
        <fullName evidence="3">DNA-directed DNA polymerase</fullName>
        <ecNumber evidence="3">2.7.7.7</ecNumber>
    </recommendedName>
</protein>
<keyword evidence="8" id="KW-0539">Nucleus</keyword>
<evidence type="ECO:0000259" key="10">
    <source>
        <dbReference type="Pfam" id="PF04042"/>
    </source>
</evidence>
<keyword evidence="7" id="KW-0239">DNA-directed DNA polymerase</keyword>
<keyword evidence="5" id="KW-0548">Nucleotidyltransferase</keyword>
<dbReference type="GO" id="GO:0043625">
    <property type="term" value="C:delta DNA polymerase complex"/>
    <property type="evidence" value="ECO:0007669"/>
    <property type="project" value="TreeGrafter"/>
</dbReference>
<evidence type="ECO:0000256" key="8">
    <source>
        <dbReference type="ARBA" id="ARBA00023242"/>
    </source>
</evidence>
<evidence type="ECO:0000256" key="5">
    <source>
        <dbReference type="ARBA" id="ARBA00022695"/>
    </source>
</evidence>
<proteinExistence type="inferred from homology"/>
<dbReference type="Proteomes" id="UP000298138">
    <property type="component" value="Unassembled WGS sequence"/>
</dbReference>